<dbReference type="AlphaFoldDB" id="A0AAV7RN52"/>
<evidence type="ECO:0000256" key="1">
    <source>
        <dbReference type="SAM" id="MobiDB-lite"/>
    </source>
</evidence>
<evidence type="ECO:0000313" key="2">
    <source>
        <dbReference type="EMBL" id="KAJ1153916.1"/>
    </source>
</evidence>
<proteinExistence type="predicted"/>
<reference evidence="2" key="1">
    <citation type="journal article" date="2022" name="bioRxiv">
        <title>Sequencing and chromosome-scale assembly of the giantPleurodeles waltlgenome.</title>
        <authorList>
            <person name="Brown T."/>
            <person name="Elewa A."/>
            <person name="Iarovenko S."/>
            <person name="Subramanian E."/>
            <person name="Araus A.J."/>
            <person name="Petzold A."/>
            <person name="Susuki M."/>
            <person name="Suzuki K.-i.T."/>
            <person name="Hayashi T."/>
            <person name="Toyoda A."/>
            <person name="Oliveira C."/>
            <person name="Osipova E."/>
            <person name="Leigh N.D."/>
            <person name="Simon A."/>
            <person name="Yun M.H."/>
        </authorList>
    </citation>
    <scope>NUCLEOTIDE SEQUENCE</scope>
    <source>
        <strain evidence="2">20211129_DDA</strain>
        <tissue evidence="2">Liver</tissue>
    </source>
</reference>
<name>A0AAV7RN52_PLEWA</name>
<comment type="caution">
    <text evidence="2">The sequence shown here is derived from an EMBL/GenBank/DDBJ whole genome shotgun (WGS) entry which is preliminary data.</text>
</comment>
<accession>A0AAV7RN52</accession>
<feature type="compositionally biased region" description="Basic residues" evidence="1">
    <location>
        <begin position="71"/>
        <end position="80"/>
    </location>
</feature>
<dbReference type="EMBL" id="JANPWB010000009">
    <property type="protein sequence ID" value="KAJ1153916.1"/>
    <property type="molecule type" value="Genomic_DNA"/>
</dbReference>
<evidence type="ECO:0000313" key="3">
    <source>
        <dbReference type="Proteomes" id="UP001066276"/>
    </source>
</evidence>
<keyword evidence="3" id="KW-1185">Reference proteome</keyword>
<protein>
    <submittedName>
        <fullName evidence="2">Uncharacterized protein</fullName>
    </submittedName>
</protein>
<feature type="region of interest" description="Disordered" evidence="1">
    <location>
        <begin position="43"/>
        <end position="80"/>
    </location>
</feature>
<organism evidence="2 3">
    <name type="scientific">Pleurodeles waltl</name>
    <name type="common">Iberian ribbed newt</name>
    <dbReference type="NCBI Taxonomy" id="8319"/>
    <lineage>
        <taxon>Eukaryota</taxon>
        <taxon>Metazoa</taxon>
        <taxon>Chordata</taxon>
        <taxon>Craniata</taxon>
        <taxon>Vertebrata</taxon>
        <taxon>Euteleostomi</taxon>
        <taxon>Amphibia</taxon>
        <taxon>Batrachia</taxon>
        <taxon>Caudata</taxon>
        <taxon>Salamandroidea</taxon>
        <taxon>Salamandridae</taxon>
        <taxon>Pleurodelinae</taxon>
        <taxon>Pleurodeles</taxon>
    </lineage>
</organism>
<sequence length="80" mass="8817">MGLAARLLYSSDVSGTAQRDNKSHQFADLNEASALLEVSVLEHRGPDGDLKETSTRSASSTDTGQWQLQSRLKRQGKRWA</sequence>
<gene>
    <name evidence="2" type="ORF">NDU88_006674</name>
</gene>
<dbReference type="Proteomes" id="UP001066276">
    <property type="component" value="Chromosome 5"/>
</dbReference>
<feature type="compositionally biased region" description="Polar residues" evidence="1">
    <location>
        <begin position="55"/>
        <end position="70"/>
    </location>
</feature>
<feature type="compositionally biased region" description="Basic and acidic residues" evidence="1">
    <location>
        <begin position="43"/>
        <end position="54"/>
    </location>
</feature>